<gene>
    <name evidence="1" type="ORF">Esi_0007_0220</name>
</gene>
<proteinExistence type="predicted"/>
<dbReference type="InParanoid" id="D8LRW7"/>
<reference evidence="1 2" key="1">
    <citation type="journal article" date="2010" name="Nature">
        <title>The Ectocarpus genome and the independent evolution of multicellularity in brown algae.</title>
        <authorList>
            <person name="Cock J.M."/>
            <person name="Sterck L."/>
            <person name="Rouze P."/>
            <person name="Scornet D."/>
            <person name="Allen A.E."/>
            <person name="Amoutzias G."/>
            <person name="Anthouard V."/>
            <person name="Artiguenave F."/>
            <person name="Aury J.M."/>
            <person name="Badger J.H."/>
            <person name="Beszteri B."/>
            <person name="Billiau K."/>
            <person name="Bonnet E."/>
            <person name="Bothwell J.H."/>
            <person name="Bowler C."/>
            <person name="Boyen C."/>
            <person name="Brownlee C."/>
            <person name="Carrano C.J."/>
            <person name="Charrier B."/>
            <person name="Cho G.Y."/>
            <person name="Coelho S.M."/>
            <person name="Collen J."/>
            <person name="Corre E."/>
            <person name="Da Silva C."/>
            <person name="Delage L."/>
            <person name="Delaroque N."/>
            <person name="Dittami S.M."/>
            <person name="Doulbeau S."/>
            <person name="Elias M."/>
            <person name="Farnham G."/>
            <person name="Gachon C.M."/>
            <person name="Gschloessl B."/>
            <person name="Heesch S."/>
            <person name="Jabbari K."/>
            <person name="Jubin C."/>
            <person name="Kawai H."/>
            <person name="Kimura K."/>
            <person name="Kloareg B."/>
            <person name="Kupper F.C."/>
            <person name="Lang D."/>
            <person name="Le Bail A."/>
            <person name="Leblanc C."/>
            <person name="Lerouge P."/>
            <person name="Lohr M."/>
            <person name="Lopez P.J."/>
            <person name="Martens C."/>
            <person name="Maumus F."/>
            <person name="Michel G."/>
            <person name="Miranda-Saavedra D."/>
            <person name="Morales J."/>
            <person name="Moreau H."/>
            <person name="Motomura T."/>
            <person name="Nagasato C."/>
            <person name="Napoli C.A."/>
            <person name="Nelson D.R."/>
            <person name="Nyvall-Collen P."/>
            <person name="Peters A.F."/>
            <person name="Pommier C."/>
            <person name="Potin P."/>
            <person name="Poulain J."/>
            <person name="Quesneville H."/>
            <person name="Read B."/>
            <person name="Rensing S.A."/>
            <person name="Ritter A."/>
            <person name="Rousvoal S."/>
            <person name="Samanta M."/>
            <person name="Samson G."/>
            <person name="Schroeder D.C."/>
            <person name="Segurens B."/>
            <person name="Strittmatter M."/>
            <person name="Tonon T."/>
            <person name="Tregear J.W."/>
            <person name="Valentin K."/>
            <person name="von Dassow P."/>
            <person name="Yamagishi T."/>
            <person name="Van de Peer Y."/>
            <person name="Wincker P."/>
        </authorList>
    </citation>
    <scope>NUCLEOTIDE SEQUENCE [LARGE SCALE GENOMIC DNA]</scope>
    <source>
        <strain evidence="2">Ec32 / CCAP1310/4</strain>
    </source>
</reference>
<accession>D8LRW7</accession>
<sequence>MQGMICKESSFQLLNSCGLLRDHFPCTSCTESNGFEQPCYVELDAPEDNLPGQCLISSNPRHSTCSASHEVTRRLCPCTASGR</sequence>
<keyword evidence="2" id="KW-1185">Reference proteome</keyword>
<protein>
    <submittedName>
        <fullName evidence="1">Uncharacterized protein</fullName>
    </submittedName>
</protein>
<evidence type="ECO:0000313" key="1">
    <source>
        <dbReference type="EMBL" id="CBN73884.1"/>
    </source>
</evidence>
<dbReference type="Proteomes" id="UP000002630">
    <property type="component" value="Linkage Group LG06"/>
</dbReference>
<organism evidence="1 2">
    <name type="scientific">Ectocarpus siliculosus</name>
    <name type="common">Brown alga</name>
    <name type="synonym">Conferva siliculosa</name>
    <dbReference type="NCBI Taxonomy" id="2880"/>
    <lineage>
        <taxon>Eukaryota</taxon>
        <taxon>Sar</taxon>
        <taxon>Stramenopiles</taxon>
        <taxon>Ochrophyta</taxon>
        <taxon>PX clade</taxon>
        <taxon>Phaeophyceae</taxon>
        <taxon>Ectocarpales</taxon>
        <taxon>Ectocarpaceae</taxon>
        <taxon>Ectocarpus</taxon>
    </lineage>
</organism>
<dbReference type="EMBL" id="FN649731">
    <property type="protein sequence ID" value="CBN73884.1"/>
    <property type="molecule type" value="Genomic_DNA"/>
</dbReference>
<dbReference type="AlphaFoldDB" id="D8LRW7"/>
<evidence type="ECO:0000313" key="2">
    <source>
        <dbReference type="Proteomes" id="UP000002630"/>
    </source>
</evidence>
<name>D8LRW7_ECTSI</name>
<dbReference type="EMBL" id="FN648926">
    <property type="protein sequence ID" value="CBN73884.1"/>
    <property type="molecule type" value="Genomic_DNA"/>
</dbReference>